<organism evidence="1 2">
    <name type="scientific">Streptomyces stephensoniae</name>
    <dbReference type="NCBI Taxonomy" id="3375367"/>
    <lineage>
        <taxon>Bacteria</taxon>
        <taxon>Bacillati</taxon>
        <taxon>Actinomycetota</taxon>
        <taxon>Actinomycetes</taxon>
        <taxon>Kitasatosporales</taxon>
        <taxon>Streptomycetaceae</taxon>
        <taxon>Streptomyces</taxon>
    </lineage>
</organism>
<dbReference type="RefSeq" id="WP_311601983.1">
    <property type="nucleotide sequence ID" value="NZ_JAVRFG010000023.1"/>
</dbReference>
<gene>
    <name evidence="1" type="ORF">RM717_18875</name>
</gene>
<comment type="caution">
    <text evidence="1">The sequence shown here is derived from an EMBL/GenBank/DDBJ whole genome shotgun (WGS) entry which is preliminary data.</text>
</comment>
<evidence type="ECO:0000313" key="2">
    <source>
        <dbReference type="Proteomes" id="UP001180556"/>
    </source>
</evidence>
<protein>
    <submittedName>
        <fullName evidence="1">Uncharacterized protein</fullName>
    </submittedName>
</protein>
<evidence type="ECO:0000313" key="1">
    <source>
        <dbReference type="EMBL" id="MDT0492573.1"/>
    </source>
</evidence>
<dbReference type="Proteomes" id="UP001180556">
    <property type="component" value="Unassembled WGS sequence"/>
</dbReference>
<proteinExistence type="predicted"/>
<reference evidence="2" key="1">
    <citation type="submission" date="2023-07" db="EMBL/GenBank/DDBJ databases">
        <title>30 novel species of actinomycetes from the DSMZ collection.</title>
        <authorList>
            <person name="Nouioui I."/>
        </authorList>
    </citation>
    <scope>NUCLEOTIDE SEQUENCE [LARGE SCALE GENOMIC DNA]</scope>
    <source>
        <strain evidence="2">DSM 40932</strain>
    </source>
</reference>
<name>A0ABU2W3Y3_9ACTN</name>
<keyword evidence="2" id="KW-1185">Reference proteome</keyword>
<sequence length="241" mass="26309">MVTDTPLTPTPRLALDIPQLVVGEFTDRTEFERLLPGTFGSQGWLGSENDDLLFDNGSRELVGVGLHLPPVSAPPEAGLRFSTEPRAIRGGLRAEEAHDFALAQTTVLCCDPEATELACLRDLAVLETPLDARIGIAPDLALLVQAGAVVGWSLADPARYLTTGYAVADSAPPSPSTGRRLAECLALITRPLIDDVMDKEPDAWHRLRATERALREQRDDLNRSAALHRLVARLIEDYENW</sequence>
<dbReference type="EMBL" id="JAVRFG010000023">
    <property type="protein sequence ID" value="MDT0492573.1"/>
    <property type="molecule type" value="Genomic_DNA"/>
</dbReference>
<accession>A0ABU2W3Y3</accession>